<keyword evidence="2" id="KW-1185">Reference proteome</keyword>
<dbReference type="EMBL" id="JASBWS010000022">
    <property type="protein sequence ID" value="KAJ9110741.1"/>
    <property type="molecule type" value="Genomic_DNA"/>
</dbReference>
<proteinExistence type="predicted"/>
<gene>
    <name evidence="1" type="ORF">QFC20_002782</name>
</gene>
<protein>
    <submittedName>
        <fullName evidence="1">Uncharacterized protein</fullName>
    </submittedName>
</protein>
<dbReference type="Proteomes" id="UP001230649">
    <property type="component" value="Unassembled WGS sequence"/>
</dbReference>
<name>A0ACC2WIT8_9TREE</name>
<reference evidence="1" key="1">
    <citation type="submission" date="2023-04" db="EMBL/GenBank/DDBJ databases">
        <title>Draft Genome sequencing of Naganishia species isolated from polar environments using Oxford Nanopore Technology.</title>
        <authorList>
            <person name="Leo P."/>
            <person name="Venkateswaran K."/>
        </authorList>
    </citation>
    <scope>NUCLEOTIDE SEQUENCE</scope>
    <source>
        <strain evidence="1">MNA-CCFEE 5262</strain>
    </source>
</reference>
<evidence type="ECO:0000313" key="2">
    <source>
        <dbReference type="Proteomes" id="UP001230649"/>
    </source>
</evidence>
<accession>A0ACC2WIT8</accession>
<comment type="caution">
    <text evidence="1">The sequence shown here is derived from an EMBL/GenBank/DDBJ whole genome shotgun (WGS) entry which is preliminary data.</text>
</comment>
<sequence length="311" mass="32904">MPLSPHMIFVDDLFAAAESSGPAVTQFLDQTIAHADGSSANGQGKYSTDSESETGSVSASTSISSLGSENGLGMPAMQGIPEEREGDISTDTATAHQDPLDERAYTAIDRASRDITATMKQRIQTLPSDPGIKSSSRHSRDTTRASVDHAVQESADEWTILDAKPEDQAPNGRTAKQPLSARGVVDMYRLALSKRRTVPRKKPSWRSPSSSLIFGKAGGNNAKGNDSERPSPGFLTPLSPTLAEFKIRLKNRNGKKKAVARKSSTPGASTPAQASGNESSDESGILYSGGATPARYASSKSVSSKEHLDGR</sequence>
<evidence type="ECO:0000313" key="1">
    <source>
        <dbReference type="EMBL" id="KAJ9110741.1"/>
    </source>
</evidence>
<organism evidence="1 2">
    <name type="scientific">Naganishia adeliensis</name>
    <dbReference type="NCBI Taxonomy" id="92952"/>
    <lineage>
        <taxon>Eukaryota</taxon>
        <taxon>Fungi</taxon>
        <taxon>Dikarya</taxon>
        <taxon>Basidiomycota</taxon>
        <taxon>Agaricomycotina</taxon>
        <taxon>Tremellomycetes</taxon>
        <taxon>Filobasidiales</taxon>
        <taxon>Filobasidiaceae</taxon>
        <taxon>Naganishia</taxon>
    </lineage>
</organism>